<dbReference type="EMBL" id="FOVE01000001">
    <property type="protein sequence ID" value="SFM95897.1"/>
    <property type="molecule type" value="Genomic_DNA"/>
</dbReference>
<organism evidence="2 3">
    <name type="scientific">Formivibrio citricus</name>
    <dbReference type="NCBI Taxonomy" id="83765"/>
    <lineage>
        <taxon>Bacteria</taxon>
        <taxon>Pseudomonadati</taxon>
        <taxon>Pseudomonadota</taxon>
        <taxon>Betaproteobacteria</taxon>
        <taxon>Neisseriales</taxon>
        <taxon>Chitinibacteraceae</taxon>
        <taxon>Formivibrio</taxon>
    </lineage>
</organism>
<dbReference type="RefSeq" id="WP_091189629.1">
    <property type="nucleotide sequence ID" value="NZ_FOVE01000001.1"/>
</dbReference>
<evidence type="ECO:0000313" key="3">
    <source>
        <dbReference type="Proteomes" id="UP000242869"/>
    </source>
</evidence>
<protein>
    <submittedName>
        <fullName evidence="2">Uncharacterized protein</fullName>
    </submittedName>
</protein>
<evidence type="ECO:0000313" key="2">
    <source>
        <dbReference type="EMBL" id="SFM95897.1"/>
    </source>
</evidence>
<keyword evidence="1" id="KW-0472">Membrane</keyword>
<sequence length="156" mass="17326">MQIRPVSKLKVLNVQLSKDKYPPKTFVRLNFDGKDLPEIALKGEHQPAAGDKTVAAFEEGDDGLLLAWLDPQTGQCFHVWHHTLAQSVAALLAGILCFYIFPDWDTYLPWQQAAFSLPLAGGAAWLLLAPGIKQQRLEKALKKKSEELYASKGKAK</sequence>
<name>A0A1I4V3T5_9NEIS</name>
<gene>
    <name evidence="2" type="ORF">SAMN05660284_00113</name>
</gene>
<dbReference type="Proteomes" id="UP000242869">
    <property type="component" value="Unassembled WGS sequence"/>
</dbReference>
<dbReference type="AlphaFoldDB" id="A0A1I4V3T5"/>
<keyword evidence="1" id="KW-1133">Transmembrane helix</keyword>
<feature type="transmembrane region" description="Helical" evidence="1">
    <location>
        <begin position="113"/>
        <end position="132"/>
    </location>
</feature>
<dbReference type="STRING" id="83765.SAMN05660284_00113"/>
<keyword evidence="1" id="KW-0812">Transmembrane</keyword>
<accession>A0A1I4V3T5</accession>
<reference evidence="3" key="1">
    <citation type="submission" date="2016-10" db="EMBL/GenBank/DDBJ databases">
        <authorList>
            <person name="Varghese N."/>
            <person name="Submissions S."/>
        </authorList>
    </citation>
    <scope>NUCLEOTIDE SEQUENCE [LARGE SCALE GENOMIC DNA]</scope>
    <source>
        <strain evidence="3">DSM 6150</strain>
    </source>
</reference>
<keyword evidence="3" id="KW-1185">Reference proteome</keyword>
<feature type="transmembrane region" description="Helical" evidence="1">
    <location>
        <begin position="83"/>
        <end position="101"/>
    </location>
</feature>
<proteinExistence type="predicted"/>
<evidence type="ECO:0000256" key="1">
    <source>
        <dbReference type="SAM" id="Phobius"/>
    </source>
</evidence>